<dbReference type="SUPFAM" id="SSF56349">
    <property type="entry name" value="DNA breaking-rejoining enzymes"/>
    <property type="match status" value="1"/>
</dbReference>
<evidence type="ECO:0000256" key="1">
    <source>
        <dbReference type="ARBA" id="ARBA00008857"/>
    </source>
</evidence>
<dbReference type="PROSITE" id="PS51898">
    <property type="entry name" value="TYR_RECOMBINASE"/>
    <property type="match status" value="1"/>
</dbReference>
<dbReference type="PANTHER" id="PTHR30349">
    <property type="entry name" value="PHAGE INTEGRASE-RELATED"/>
    <property type="match status" value="1"/>
</dbReference>
<dbReference type="Proteomes" id="UP001185779">
    <property type="component" value="Unassembled WGS sequence"/>
</dbReference>
<reference evidence="6 7" key="1">
    <citation type="submission" date="2023-10" db="EMBL/GenBank/DDBJ databases">
        <title>Development of a sustainable strategy for remediation of hydrocarbon-contaminated territories based on the waste exchange concept.</title>
        <authorList>
            <person name="Krivoruchko A."/>
        </authorList>
    </citation>
    <scope>NUCLEOTIDE SEQUENCE</scope>
    <source>
        <strain evidence="5 7">IEGM 1266</strain>
        <strain evidence="6">IEGM 1279</strain>
    </source>
</reference>
<evidence type="ECO:0000313" key="5">
    <source>
        <dbReference type="EMBL" id="MDV6308181.1"/>
    </source>
</evidence>
<comment type="caution">
    <text evidence="6">The sequence shown here is derived from an EMBL/GenBank/DDBJ whole genome shotgun (WGS) entry which is preliminary data.</text>
</comment>
<keyword evidence="3" id="KW-0233">DNA recombination</keyword>
<proteinExistence type="inferred from homology"/>
<dbReference type="Gene3D" id="1.10.443.10">
    <property type="entry name" value="Intergrase catalytic core"/>
    <property type="match status" value="1"/>
</dbReference>
<dbReference type="InterPro" id="IPR002104">
    <property type="entry name" value="Integrase_catalytic"/>
</dbReference>
<dbReference type="Proteomes" id="UP001185922">
    <property type="component" value="Unassembled WGS sequence"/>
</dbReference>
<evidence type="ECO:0000256" key="2">
    <source>
        <dbReference type="ARBA" id="ARBA00023125"/>
    </source>
</evidence>
<dbReference type="GO" id="GO:0003677">
    <property type="term" value="F:DNA binding"/>
    <property type="evidence" value="ECO:0007669"/>
    <property type="project" value="UniProtKB-KW"/>
</dbReference>
<keyword evidence="7" id="KW-1185">Reference proteome</keyword>
<evidence type="ECO:0000256" key="3">
    <source>
        <dbReference type="ARBA" id="ARBA00023172"/>
    </source>
</evidence>
<dbReference type="InterPro" id="IPR050090">
    <property type="entry name" value="Tyrosine_recombinase_XerCD"/>
</dbReference>
<dbReference type="EMBL" id="JAWLKH010000007">
    <property type="protein sequence ID" value="MDV6312008.1"/>
    <property type="molecule type" value="Genomic_DNA"/>
</dbReference>
<dbReference type="RefSeq" id="WP_096272840.1">
    <property type="nucleotide sequence ID" value="NZ_JAPWIL010000034.1"/>
</dbReference>
<evidence type="ECO:0000313" key="8">
    <source>
        <dbReference type="Proteomes" id="UP001185922"/>
    </source>
</evidence>
<gene>
    <name evidence="5" type="ORF">R3P94_12790</name>
    <name evidence="6" type="ORF">R3Q15_08905</name>
</gene>
<dbReference type="PANTHER" id="PTHR30349:SF41">
    <property type="entry name" value="INTEGRASE_RECOMBINASE PROTEIN MJ0367-RELATED"/>
    <property type="match status" value="1"/>
</dbReference>
<evidence type="ECO:0000313" key="6">
    <source>
        <dbReference type="EMBL" id="MDV6312008.1"/>
    </source>
</evidence>
<dbReference type="AlphaFoldDB" id="A0AAE4R287"/>
<dbReference type="InterPro" id="IPR013762">
    <property type="entry name" value="Integrase-like_cat_sf"/>
</dbReference>
<feature type="domain" description="Tyr recombinase" evidence="4">
    <location>
        <begin position="99"/>
        <end position="264"/>
    </location>
</feature>
<evidence type="ECO:0000259" key="4">
    <source>
        <dbReference type="PROSITE" id="PS51898"/>
    </source>
</evidence>
<comment type="similarity">
    <text evidence="1">Belongs to the 'phage' integrase family.</text>
</comment>
<dbReference type="InterPro" id="IPR011010">
    <property type="entry name" value="DNA_brk_join_enz"/>
</dbReference>
<organism evidence="6 8">
    <name type="scientific">Gordonia amicalis</name>
    <dbReference type="NCBI Taxonomy" id="89053"/>
    <lineage>
        <taxon>Bacteria</taxon>
        <taxon>Bacillati</taxon>
        <taxon>Actinomycetota</taxon>
        <taxon>Actinomycetes</taxon>
        <taxon>Mycobacteriales</taxon>
        <taxon>Gordoniaceae</taxon>
        <taxon>Gordonia</taxon>
    </lineage>
</organism>
<sequence length="269" mass="29964">MTGDPVEVWATYMRAEGRAKRTIQDRVTTMRRFERDSGTTVLDAATDQLAEWLGRDELGPLARSCYHSMFKAFYRWAATRGLRADSPVATIRPAKRPRTQPRPITVGQFGRLLGEAADDDSLTAMLLLGGLAGLRVHEVARFHSRQLDVEAGTLEVRGKGGTHAVLPAHPLIVAHAGRMPREFWFPSQRAAHLGARTVSERVSLHMIRNRVPGTPHCLRHFYGTELVTRGADLRVVQELMRHASLQTTAVYTQVADDRKRAAILTLSTV</sequence>
<dbReference type="GO" id="GO:0015074">
    <property type="term" value="P:DNA integration"/>
    <property type="evidence" value="ECO:0007669"/>
    <property type="project" value="InterPro"/>
</dbReference>
<evidence type="ECO:0000313" key="7">
    <source>
        <dbReference type="Proteomes" id="UP001185779"/>
    </source>
</evidence>
<dbReference type="Pfam" id="PF00589">
    <property type="entry name" value="Phage_integrase"/>
    <property type="match status" value="1"/>
</dbReference>
<name>A0AAE4R287_9ACTN</name>
<protein>
    <submittedName>
        <fullName evidence="6">Tyrosine-type recombinase/integrase</fullName>
    </submittedName>
</protein>
<keyword evidence="2" id="KW-0238">DNA-binding</keyword>
<dbReference type="GO" id="GO:0006310">
    <property type="term" value="P:DNA recombination"/>
    <property type="evidence" value="ECO:0007669"/>
    <property type="project" value="UniProtKB-KW"/>
</dbReference>
<accession>A0AAE4R287</accession>
<dbReference type="EMBL" id="JAWLKI010000012">
    <property type="protein sequence ID" value="MDV6308181.1"/>
    <property type="molecule type" value="Genomic_DNA"/>
</dbReference>